<dbReference type="AlphaFoldDB" id="A0A183J7J6"/>
<dbReference type="WBParaSite" id="SBAD_0001224001-mRNA-1">
    <property type="protein sequence ID" value="SBAD_0001224001-mRNA-1"/>
    <property type="gene ID" value="SBAD_0001224001"/>
</dbReference>
<sequence>TYTCNACNDLGCANSSVELTVHPFVIPTGPESLLACCKQQNLLPECLSACTVDIDVNLYLYNPHCMNEFSKLLKCAKDGVDHRQCCIYNGVPSSCLGYCDQGGDAPLNLFCLNFTSQILTCVQELHRSLPGPPVDIIVQQIPGRNALNVSWNPPLRNGKLVEVYIVYYKPSYVSNYLKFRTEKNWAVLTDLNVSATYEVTVTAVNQNGFSNFPPSVSHQLSAVAAHTGEGKLRMV</sequence>
<dbReference type="CDD" id="cd00063">
    <property type="entry name" value="FN3"/>
    <property type="match status" value="1"/>
</dbReference>
<evidence type="ECO:0000313" key="4">
    <source>
        <dbReference type="WBParaSite" id="SBAD_0001224001-mRNA-1"/>
    </source>
</evidence>
<dbReference type="OrthoDB" id="5843172at2759"/>
<reference evidence="2 3" key="2">
    <citation type="submission" date="2018-11" db="EMBL/GenBank/DDBJ databases">
        <authorList>
            <consortium name="Pathogen Informatics"/>
        </authorList>
    </citation>
    <scope>NUCLEOTIDE SEQUENCE [LARGE SCALE GENOMIC DNA]</scope>
</reference>
<organism evidence="4">
    <name type="scientific">Soboliphyme baturini</name>
    <dbReference type="NCBI Taxonomy" id="241478"/>
    <lineage>
        <taxon>Eukaryota</taxon>
        <taxon>Metazoa</taxon>
        <taxon>Ecdysozoa</taxon>
        <taxon>Nematoda</taxon>
        <taxon>Enoplea</taxon>
        <taxon>Dorylaimia</taxon>
        <taxon>Dioctophymatida</taxon>
        <taxon>Dioctophymatoidea</taxon>
        <taxon>Soboliphymatidae</taxon>
        <taxon>Soboliphyme</taxon>
    </lineage>
</organism>
<name>A0A183J7J6_9BILA</name>
<dbReference type="InterPro" id="IPR013783">
    <property type="entry name" value="Ig-like_fold"/>
</dbReference>
<feature type="domain" description="Fibronectin type-III" evidence="1">
    <location>
        <begin position="132"/>
        <end position="224"/>
    </location>
</feature>
<dbReference type="InterPro" id="IPR002602">
    <property type="entry name" value="DB"/>
</dbReference>
<reference evidence="4" key="1">
    <citation type="submission" date="2016-06" db="UniProtKB">
        <authorList>
            <consortium name="WormBaseParasite"/>
        </authorList>
    </citation>
    <scope>IDENTIFICATION</scope>
</reference>
<dbReference type="SUPFAM" id="SSF49265">
    <property type="entry name" value="Fibronectin type III"/>
    <property type="match status" value="1"/>
</dbReference>
<protein>
    <submittedName>
        <fullName evidence="4">Fibronectin type-III domain-containing protein</fullName>
    </submittedName>
</protein>
<gene>
    <name evidence="2" type="ORF">SBAD_LOCUS11844</name>
</gene>
<dbReference type="InterPro" id="IPR036116">
    <property type="entry name" value="FN3_sf"/>
</dbReference>
<evidence type="ECO:0000313" key="3">
    <source>
        <dbReference type="Proteomes" id="UP000270296"/>
    </source>
</evidence>
<dbReference type="SMART" id="SM00060">
    <property type="entry name" value="FN3"/>
    <property type="match status" value="1"/>
</dbReference>
<dbReference type="PROSITE" id="PS50853">
    <property type="entry name" value="FN3"/>
    <property type="match status" value="1"/>
</dbReference>
<dbReference type="Proteomes" id="UP000270296">
    <property type="component" value="Unassembled WGS sequence"/>
</dbReference>
<dbReference type="Pfam" id="PF00041">
    <property type="entry name" value="fn3"/>
    <property type="match status" value="1"/>
</dbReference>
<dbReference type="Pfam" id="PF01682">
    <property type="entry name" value="DB"/>
    <property type="match status" value="1"/>
</dbReference>
<evidence type="ECO:0000259" key="1">
    <source>
        <dbReference type="PROSITE" id="PS50853"/>
    </source>
</evidence>
<keyword evidence="3" id="KW-1185">Reference proteome</keyword>
<proteinExistence type="predicted"/>
<dbReference type="InterPro" id="IPR003961">
    <property type="entry name" value="FN3_dom"/>
</dbReference>
<accession>A0A183J7J6</accession>
<evidence type="ECO:0000313" key="2">
    <source>
        <dbReference type="EMBL" id="VDP43414.1"/>
    </source>
</evidence>
<dbReference type="EMBL" id="UZAM01016481">
    <property type="protein sequence ID" value="VDP43414.1"/>
    <property type="molecule type" value="Genomic_DNA"/>
</dbReference>
<dbReference type="Gene3D" id="2.60.40.10">
    <property type="entry name" value="Immunoglobulins"/>
    <property type="match status" value="1"/>
</dbReference>